<evidence type="ECO:0000313" key="8">
    <source>
        <dbReference type="Proteomes" id="UP000468581"/>
    </source>
</evidence>
<dbReference type="Pfam" id="PF03739">
    <property type="entry name" value="LptF_LptG"/>
    <property type="match status" value="1"/>
</dbReference>
<dbReference type="EMBL" id="JAABOO010000002">
    <property type="protein sequence ID" value="NER13952.1"/>
    <property type="molecule type" value="Genomic_DNA"/>
</dbReference>
<dbReference type="PANTHER" id="PTHR33529:SF6">
    <property type="entry name" value="YJGP_YJGQ FAMILY PERMEASE"/>
    <property type="match status" value="1"/>
</dbReference>
<dbReference type="PANTHER" id="PTHR33529">
    <property type="entry name" value="SLR0882 PROTEIN-RELATED"/>
    <property type="match status" value="1"/>
</dbReference>
<dbReference type="GO" id="GO:0015920">
    <property type="term" value="P:lipopolysaccharide transport"/>
    <property type="evidence" value="ECO:0007669"/>
    <property type="project" value="TreeGrafter"/>
</dbReference>
<comment type="caution">
    <text evidence="7">The sequence shown here is derived from an EMBL/GenBank/DDBJ whole genome shotgun (WGS) entry which is preliminary data.</text>
</comment>
<keyword evidence="5 6" id="KW-0472">Membrane</keyword>
<dbReference type="InterPro" id="IPR005495">
    <property type="entry name" value="LptG/LptF_permease"/>
</dbReference>
<organism evidence="7 8">
    <name type="scientific">Leptobacterium flavescens</name>
    <dbReference type="NCBI Taxonomy" id="472055"/>
    <lineage>
        <taxon>Bacteria</taxon>
        <taxon>Pseudomonadati</taxon>
        <taxon>Bacteroidota</taxon>
        <taxon>Flavobacteriia</taxon>
        <taxon>Flavobacteriales</taxon>
        <taxon>Flavobacteriaceae</taxon>
        <taxon>Leptobacterium</taxon>
    </lineage>
</organism>
<keyword evidence="8" id="KW-1185">Reference proteome</keyword>
<dbReference type="AlphaFoldDB" id="A0A6P0UN69"/>
<feature type="transmembrane region" description="Helical" evidence="6">
    <location>
        <begin position="385"/>
        <end position="405"/>
    </location>
</feature>
<keyword evidence="4 6" id="KW-1133">Transmembrane helix</keyword>
<comment type="subcellular location">
    <subcellularLocation>
        <location evidence="1">Cell membrane</location>
        <topology evidence="1">Multi-pass membrane protein</topology>
    </subcellularLocation>
</comment>
<evidence type="ECO:0000256" key="4">
    <source>
        <dbReference type="ARBA" id="ARBA00022989"/>
    </source>
</evidence>
<name>A0A6P0UN69_9FLAO</name>
<evidence type="ECO:0000256" key="6">
    <source>
        <dbReference type="SAM" id="Phobius"/>
    </source>
</evidence>
<protein>
    <submittedName>
        <fullName evidence="7">LptF/LptG family permease</fullName>
    </submittedName>
</protein>
<keyword evidence="3 6" id="KW-0812">Transmembrane</keyword>
<feature type="transmembrane region" description="Helical" evidence="6">
    <location>
        <begin position="443"/>
        <end position="461"/>
    </location>
</feature>
<keyword evidence="2" id="KW-1003">Cell membrane</keyword>
<gene>
    <name evidence="7" type="ORF">GWK08_10905</name>
</gene>
<feature type="transmembrane region" description="Helical" evidence="6">
    <location>
        <begin position="12"/>
        <end position="36"/>
    </location>
</feature>
<feature type="transmembrane region" description="Helical" evidence="6">
    <location>
        <begin position="102"/>
        <end position="122"/>
    </location>
</feature>
<evidence type="ECO:0000256" key="2">
    <source>
        <dbReference type="ARBA" id="ARBA00022475"/>
    </source>
</evidence>
<reference evidence="7 8" key="1">
    <citation type="submission" date="2020-01" db="EMBL/GenBank/DDBJ databases">
        <title>Leptobacterium flavescens.</title>
        <authorList>
            <person name="Wang G."/>
        </authorList>
    </citation>
    <scope>NUCLEOTIDE SEQUENCE [LARGE SCALE GENOMIC DNA]</scope>
    <source>
        <strain evidence="7 8">KCTC 22160</strain>
    </source>
</reference>
<evidence type="ECO:0000256" key="3">
    <source>
        <dbReference type="ARBA" id="ARBA00022692"/>
    </source>
</evidence>
<accession>A0A6P0UN69</accession>
<proteinExistence type="predicted"/>
<sequence>MKRLDKYILYRFLYNFTSSFVILMLIFIFQAIWFFIDEFAGKGLDFVIIGKFLFYYSPTLVNKVLPLTVLLSSIMTFGNFAENYEFAAMKASGISLNRAMRSLIIFVGILGIGTFFFANNVIPYAEFKSYNLRKNISKLKPALAINEGVFNDIGDFNIKVDEKFGENDNFLRNVIIHQKTSSGENNKVIKATEGELKSSESSDVLELKLIDGNYYEDVKSTTPKSSRKYPHAKAYFETYTINVDLSKLNDVDLEKSNVDNLYRMLNVSELNYYIDSINVDNKKVVNGFGENIYRRTGITTFVPNPNLEEEVKKEKEKIVKKDSVRKLGSAEDLINRFEEWRREQLLDAAVNNIANTKATIEGKKRDIQRREKLLNHHVISLHSKYALPFACIILFFVGAPLGAIIRKGGMGLPMVLAIILFLTYYFIDIFAKNYAENGSISPVLGSWISALVMLPLSVMLTRNATADKGVFDMDSFNESIKNLFKRKKSAKEE</sequence>
<evidence type="ECO:0000256" key="5">
    <source>
        <dbReference type="ARBA" id="ARBA00023136"/>
    </source>
</evidence>
<evidence type="ECO:0000256" key="1">
    <source>
        <dbReference type="ARBA" id="ARBA00004651"/>
    </source>
</evidence>
<feature type="transmembrane region" description="Helical" evidence="6">
    <location>
        <begin position="412"/>
        <end position="431"/>
    </location>
</feature>
<dbReference type="Proteomes" id="UP000468581">
    <property type="component" value="Unassembled WGS sequence"/>
</dbReference>
<feature type="transmembrane region" description="Helical" evidence="6">
    <location>
        <begin position="64"/>
        <end position="81"/>
    </location>
</feature>
<dbReference type="GO" id="GO:0043190">
    <property type="term" value="C:ATP-binding cassette (ABC) transporter complex"/>
    <property type="evidence" value="ECO:0007669"/>
    <property type="project" value="TreeGrafter"/>
</dbReference>
<evidence type="ECO:0000313" key="7">
    <source>
        <dbReference type="EMBL" id="NER13952.1"/>
    </source>
</evidence>
<dbReference type="RefSeq" id="WP_163607205.1">
    <property type="nucleotide sequence ID" value="NZ_JAABOO010000002.1"/>
</dbReference>